<keyword evidence="2 9" id="KW-0436">Ligase</keyword>
<dbReference type="PANTHER" id="PTHR43210:SF2">
    <property type="entry name" value="ATP-DEPENDENT DETHIOBIOTIN SYNTHETASE BIOD 2"/>
    <property type="match status" value="1"/>
</dbReference>
<evidence type="ECO:0000256" key="8">
    <source>
        <dbReference type="ARBA" id="ARBA00047386"/>
    </source>
</evidence>
<feature type="binding site" evidence="9">
    <location>
        <begin position="180"/>
        <end position="181"/>
    </location>
    <ligand>
        <name>ATP</name>
        <dbReference type="ChEBI" id="CHEBI:30616"/>
    </ligand>
</feature>
<keyword evidence="3 9" id="KW-0479">Metal-binding</keyword>
<dbReference type="EMBL" id="QQRQ01000002">
    <property type="protein sequence ID" value="RFT07472.1"/>
    <property type="molecule type" value="Genomic_DNA"/>
</dbReference>
<proteinExistence type="inferred from homology"/>
<feature type="active site" evidence="9">
    <location>
        <position position="38"/>
    </location>
</feature>
<evidence type="ECO:0000256" key="7">
    <source>
        <dbReference type="ARBA" id="ARBA00022842"/>
    </source>
</evidence>
<dbReference type="Pfam" id="PF13500">
    <property type="entry name" value="AAA_26"/>
    <property type="match status" value="1"/>
</dbReference>
<keyword evidence="7 9" id="KW-0460">Magnesium</keyword>
<comment type="catalytic activity">
    <reaction evidence="8">
        <text>(7R,8S)-8-amino-7-(carboxyamino)nonanoate + ATP = (4R,5S)-dethiobiotin + ADP + phosphate + H(+)</text>
        <dbReference type="Rhea" id="RHEA:63684"/>
        <dbReference type="ChEBI" id="CHEBI:15378"/>
        <dbReference type="ChEBI" id="CHEBI:30616"/>
        <dbReference type="ChEBI" id="CHEBI:43474"/>
        <dbReference type="ChEBI" id="CHEBI:149470"/>
        <dbReference type="ChEBI" id="CHEBI:149473"/>
        <dbReference type="ChEBI" id="CHEBI:456216"/>
    </reaction>
</comment>
<sequence>MAKKLFVTGTGTDVGKTYVTGLILKKLHQSGETAAYYKAAMSGNDRGPDGTLYPGDALRVKELSGIPQPVEEMCPYVYEQAVSPHLAARWEGRPVQAEVVYAGFARLCAAYSWVTMEGSGGILCPIRLEEPPIWLPDLVQGLGLGCLLVAEAGLGTINQVGLTAAYLHRRGIPLQGIVLNRFQPGNPMHEDNRALCELVSGARVVACVPEGAAALDCTVEELKALYG</sequence>
<feature type="binding site" evidence="9">
    <location>
        <position position="210"/>
    </location>
    <ligand>
        <name>ATP</name>
        <dbReference type="ChEBI" id="CHEBI:30616"/>
    </ligand>
</feature>
<keyword evidence="4 9" id="KW-0547">Nucleotide-binding</keyword>
<dbReference type="GO" id="GO:0009102">
    <property type="term" value="P:biotin biosynthetic process"/>
    <property type="evidence" value="ECO:0007669"/>
    <property type="project" value="UniProtKB-UniRule"/>
</dbReference>
<comment type="function">
    <text evidence="9">Catalyzes a mechanistically unusual reaction, the ATP-dependent insertion of CO2 between the N7 and N8 nitrogen atoms of 7,8-diaminopelargonic acid (DAPA, also called 7,8-diammoniononanoate) to form a ureido ring.</text>
</comment>
<dbReference type="RefSeq" id="WP_117141632.1">
    <property type="nucleotide sequence ID" value="NZ_CAKXKJ010000009.1"/>
</dbReference>
<evidence type="ECO:0000256" key="4">
    <source>
        <dbReference type="ARBA" id="ARBA00022741"/>
    </source>
</evidence>
<dbReference type="OrthoDB" id="9802097at2"/>
<comment type="caution">
    <text evidence="10">The sequence shown here is derived from an EMBL/GenBank/DDBJ whole genome shotgun (WGS) entry which is preliminary data.</text>
</comment>
<evidence type="ECO:0000256" key="5">
    <source>
        <dbReference type="ARBA" id="ARBA00022756"/>
    </source>
</evidence>
<dbReference type="GeneID" id="97994543"/>
<comment type="catalytic activity">
    <reaction evidence="9">
        <text>(7R,8S)-7,8-diammoniononanoate + CO2 + ATP = (4R,5S)-dethiobiotin + ADP + phosphate + 3 H(+)</text>
        <dbReference type="Rhea" id="RHEA:15805"/>
        <dbReference type="ChEBI" id="CHEBI:15378"/>
        <dbReference type="ChEBI" id="CHEBI:16526"/>
        <dbReference type="ChEBI" id="CHEBI:30616"/>
        <dbReference type="ChEBI" id="CHEBI:43474"/>
        <dbReference type="ChEBI" id="CHEBI:149469"/>
        <dbReference type="ChEBI" id="CHEBI:149473"/>
        <dbReference type="ChEBI" id="CHEBI:456216"/>
        <dbReference type="EC" id="6.3.3.3"/>
    </reaction>
</comment>
<dbReference type="PIRSF" id="PIRSF006755">
    <property type="entry name" value="DTB_synth"/>
    <property type="match status" value="1"/>
</dbReference>
<dbReference type="InterPro" id="IPR004472">
    <property type="entry name" value="DTB_synth_BioD"/>
</dbReference>
<comment type="subunit">
    <text evidence="9">Homodimer.</text>
</comment>
<comment type="caution">
    <text evidence="9">Lacks conserved residue(s) required for the propagation of feature annotation.</text>
</comment>
<protein>
    <recommendedName>
        <fullName evidence="9">ATP-dependent dethiobiotin synthetase BioD</fullName>
        <ecNumber evidence="9">6.3.3.3</ecNumber>
    </recommendedName>
    <alternativeName>
        <fullName evidence="9">DTB synthetase</fullName>
        <shortName evidence="9">DTBS</shortName>
    </alternativeName>
    <alternativeName>
        <fullName evidence="9">Dethiobiotin synthase</fullName>
    </alternativeName>
</protein>
<dbReference type="GO" id="GO:0004141">
    <property type="term" value="F:dethiobiotin synthase activity"/>
    <property type="evidence" value="ECO:0007669"/>
    <property type="project" value="UniProtKB-UniRule"/>
</dbReference>
<evidence type="ECO:0000256" key="1">
    <source>
        <dbReference type="ARBA" id="ARBA00022490"/>
    </source>
</evidence>
<comment type="subcellular location">
    <subcellularLocation>
        <location evidence="9">Cytoplasm</location>
    </subcellularLocation>
</comment>
<keyword evidence="5 9" id="KW-0093">Biotin biosynthesis</keyword>
<evidence type="ECO:0000256" key="9">
    <source>
        <dbReference type="HAMAP-Rule" id="MF_00336"/>
    </source>
</evidence>
<dbReference type="CDD" id="cd03109">
    <property type="entry name" value="DTBS"/>
    <property type="match status" value="1"/>
</dbReference>
<comment type="pathway">
    <text evidence="9">Cofactor biosynthesis; biotin biosynthesis; biotin from 7,8-diaminononanoate: step 1/2.</text>
</comment>
<feature type="binding site" evidence="9">
    <location>
        <position position="42"/>
    </location>
    <ligand>
        <name>substrate</name>
    </ligand>
</feature>
<feature type="binding site" evidence="9">
    <location>
        <position position="56"/>
    </location>
    <ligand>
        <name>Mg(2+)</name>
        <dbReference type="ChEBI" id="CHEBI:18420"/>
    </ligand>
</feature>
<feature type="binding site" evidence="9">
    <location>
        <position position="117"/>
    </location>
    <ligand>
        <name>Mg(2+)</name>
        <dbReference type="ChEBI" id="CHEBI:18420"/>
    </ligand>
</feature>
<keyword evidence="6 9" id="KW-0067">ATP-binding</keyword>
<feature type="binding site" evidence="9">
    <location>
        <position position="17"/>
    </location>
    <ligand>
        <name>Mg(2+)</name>
        <dbReference type="ChEBI" id="CHEBI:18420"/>
    </ligand>
</feature>
<evidence type="ECO:0000256" key="3">
    <source>
        <dbReference type="ARBA" id="ARBA00022723"/>
    </source>
</evidence>
<keyword evidence="1 9" id="KW-0963">Cytoplasm</keyword>
<feature type="binding site" evidence="9">
    <location>
        <position position="56"/>
    </location>
    <ligand>
        <name>ATP</name>
        <dbReference type="ChEBI" id="CHEBI:30616"/>
    </ligand>
</feature>
<dbReference type="EC" id="6.3.3.3" evidence="9"/>
<dbReference type="Gene3D" id="3.40.50.300">
    <property type="entry name" value="P-loop containing nucleotide triphosphate hydrolases"/>
    <property type="match status" value="1"/>
</dbReference>
<dbReference type="GO" id="GO:0005524">
    <property type="term" value="F:ATP binding"/>
    <property type="evidence" value="ECO:0007669"/>
    <property type="project" value="UniProtKB-UniRule"/>
</dbReference>
<reference evidence="10 11" key="1">
    <citation type="submission" date="2018-07" db="EMBL/GenBank/DDBJ databases">
        <title>GABA Modulating Bacteria of the Human Gut Microbiota.</title>
        <authorList>
            <person name="Strandwitz P."/>
            <person name="Kim K.H."/>
            <person name="Terekhova D."/>
            <person name="Liu J.K."/>
            <person name="Sharma A."/>
            <person name="Levering J."/>
            <person name="Mcdonald D."/>
            <person name="Dietrich D."/>
            <person name="Ramadhar T.R."/>
            <person name="Lekbua A."/>
            <person name="Mroue N."/>
            <person name="Liston C."/>
            <person name="Stewart E.J."/>
            <person name="Dubin M.J."/>
            <person name="Zengler K."/>
            <person name="Knight R."/>
            <person name="Gilbert J.A."/>
            <person name="Clardy J."/>
            <person name="Lewis K."/>
        </authorList>
    </citation>
    <scope>NUCLEOTIDE SEQUENCE [LARGE SCALE GENOMIC DNA]</scope>
    <source>
        <strain evidence="10 11">KLE1738</strain>
    </source>
</reference>
<evidence type="ECO:0000256" key="6">
    <source>
        <dbReference type="ARBA" id="ARBA00022840"/>
    </source>
</evidence>
<dbReference type="Proteomes" id="UP000260649">
    <property type="component" value="Unassembled WGS sequence"/>
</dbReference>
<dbReference type="PANTHER" id="PTHR43210">
    <property type="entry name" value="DETHIOBIOTIN SYNTHETASE"/>
    <property type="match status" value="1"/>
</dbReference>
<dbReference type="HAMAP" id="MF_00336">
    <property type="entry name" value="BioD"/>
    <property type="match status" value="1"/>
</dbReference>
<evidence type="ECO:0000256" key="2">
    <source>
        <dbReference type="ARBA" id="ARBA00022598"/>
    </source>
</evidence>
<evidence type="ECO:0000313" key="10">
    <source>
        <dbReference type="EMBL" id="RFT07472.1"/>
    </source>
</evidence>
<dbReference type="SUPFAM" id="SSF52540">
    <property type="entry name" value="P-loop containing nucleoside triphosphate hydrolases"/>
    <property type="match status" value="1"/>
</dbReference>
<comment type="cofactor">
    <cofactor evidence="9">
        <name>Mg(2+)</name>
        <dbReference type="ChEBI" id="CHEBI:18420"/>
    </cofactor>
</comment>
<organism evidence="10 11">
    <name type="scientific">Evtepia gabavorous</name>
    <dbReference type="NCBI Taxonomy" id="2211183"/>
    <lineage>
        <taxon>Bacteria</taxon>
        <taxon>Bacillati</taxon>
        <taxon>Bacillota</taxon>
        <taxon>Clostridia</taxon>
        <taxon>Eubacteriales</taxon>
        <taxon>Evtepia</taxon>
    </lineage>
</organism>
<feature type="binding site" evidence="9">
    <location>
        <begin position="117"/>
        <end position="120"/>
    </location>
    <ligand>
        <name>ATP</name>
        <dbReference type="ChEBI" id="CHEBI:30616"/>
    </ligand>
</feature>
<dbReference type="NCBIfam" id="TIGR00347">
    <property type="entry name" value="bioD"/>
    <property type="match status" value="1"/>
</dbReference>
<dbReference type="GO" id="GO:0005829">
    <property type="term" value="C:cytosol"/>
    <property type="evidence" value="ECO:0007669"/>
    <property type="project" value="TreeGrafter"/>
</dbReference>
<keyword evidence="11" id="KW-1185">Reference proteome</keyword>
<gene>
    <name evidence="9 10" type="primary">bioD</name>
    <name evidence="10" type="ORF">DV520_02170</name>
</gene>
<dbReference type="GO" id="GO:0000287">
    <property type="term" value="F:magnesium ion binding"/>
    <property type="evidence" value="ECO:0007669"/>
    <property type="project" value="UniProtKB-UniRule"/>
</dbReference>
<comment type="similarity">
    <text evidence="9">Belongs to the dethiobiotin synthetase family.</text>
</comment>
<name>A0A3E2B604_9FIRM</name>
<evidence type="ECO:0000313" key="11">
    <source>
        <dbReference type="Proteomes" id="UP000260649"/>
    </source>
</evidence>
<feature type="binding site" evidence="9">
    <location>
        <begin position="13"/>
        <end position="18"/>
    </location>
    <ligand>
        <name>ATP</name>
        <dbReference type="ChEBI" id="CHEBI:30616"/>
    </ligand>
</feature>
<accession>A0A3E2B604</accession>
<dbReference type="AlphaFoldDB" id="A0A3E2B604"/>
<dbReference type="InterPro" id="IPR027417">
    <property type="entry name" value="P-loop_NTPase"/>
</dbReference>
<dbReference type="UniPathway" id="UPA00078">
    <property type="reaction ID" value="UER00161"/>
</dbReference>